<evidence type="ECO:0000313" key="2">
    <source>
        <dbReference type="EMBL" id="MDR5651680.1"/>
    </source>
</evidence>
<dbReference type="PANTHER" id="PTHR42760">
    <property type="entry name" value="SHORT-CHAIN DEHYDROGENASES/REDUCTASES FAMILY MEMBER"/>
    <property type="match status" value="1"/>
</dbReference>
<dbReference type="InterPro" id="IPR036291">
    <property type="entry name" value="NAD(P)-bd_dom_sf"/>
</dbReference>
<comment type="caution">
    <text evidence="2">The sequence shown here is derived from an EMBL/GenBank/DDBJ whole genome shotgun (WGS) entry which is preliminary data.</text>
</comment>
<dbReference type="NCBIfam" id="NF005559">
    <property type="entry name" value="PRK07231.1"/>
    <property type="match status" value="1"/>
</dbReference>
<organism evidence="2 3">
    <name type="scientific">Ruixingdingia sedimenti</name>
    <dbReference type="NCBI Taxonomy" id="3073604"/>
    <lineage>
        <taxon>Bacteria</taxon>
        <taxon>Pseudomonadati</taxon>
        <taxon>Pseudomonadota</taxon>
        <taxon>Alphaproteobacteria</taxon>
        <taxon>Rhodobacterales</taxon>
        <taxon>Paracoccaceae</taxon>
        <taxon>Ruixingdingia</taxon>
    </lineage>
</organism>
<dbReference type="CDD" id="cd05233">
    <property type="entry name" value="SDR_c"/>
    <property type="match status" value="1"/>
</dbReference>
<evidence type="ECO:0000256" key="1">
    <source>
        <dbReference type="ARBA" id="ARBA00006484"/>
    </source>
</evidence>
<dbReference type="InterPro" id="IPR020904">
    <property type="entry name" value="Sc_DH/Rdtase_CS"/>
</dbReference>
<dbReference type="InterPro" id="IPR002347">
    <property type="entry name" value="SDR_fam"/>
</dbReference>
<protein>
    <submittedName>
        <fullName evidence="2">SDR family NAD(P)-dependent oxidoreductase</fullName>
    </submittedName>
</protein>
<dbReference type="Gene3D" id="3.40.50.720">
    <property type="entry name" value="NAD(P)-binding Rossmann-like Domain"/>
    <property type="match status" value="1"/>
</dbReference>
<sequence>MRFRDRVVVITGAARGIGFEAACRFATEGARVVVNDLDPAAVDRAVQLIATEGGHATALPGDVTDAAAVHAAAAQVMDRFGRIDVLVNNAGTYGLCPAHRVTAADWRRTLAVNLDGMFFWSQAVAVAAMIPARRGAIVNVASGAGMAGIPDAPAYVASKHGAIGLTKALAVDWGQYGIRVNAICPGLTWTELARSGQRQNPEMFAERERRIPLGQAATMDQQAGGILFLASDEAGSMHGTALVMDGGTMAMSSGYSVPRDGE</sequence>
<gene>
    <name evidence="2" type="ORF">RGD00_03625</name>
</gene>
<dbReference type="PRINTS" id="PR00080">
    <property type="entry name" value="SDRFAMILY"/>
</dbReference>
<dbReference type="PROSITE" id="PS00061">
    <property type="entry name" value="ADH_SHORT"/>
    <property type="match status" value="1"/>
</dbReference>
<dbReference type="PRINTS" id="PR00081">
    <property type="entry name" value="GDHRDH"/>
</dbReference>
<dbReference type="EMBL" id="JAVKPH010000003">
    <property type="protein sequence ID" value="MDR5651680.1"/>
    <property type="molecule type" value="Genomic_DNA"/>
</dbReference>
<keyword evidence="3" id="KW-1185">Reference proteome</keyword>
<evidence type="ECO:0000313" key="3">
    <source>
        <dbReference type="Proteomes" id="UP001247754"/>
    </source>
</evidence>
<comment type="similarity">
    <text evidence="1">Belongs to the short-chain dehydrogenases/reductases (SDR) family.</text>
</comment>
<proteinExistence type="inferred from homology"/>
<dbReference type="SUPFAM" id="SSF51735">
    <property type="entry name" value="NAD(P)-binding Rossmann-fold domains"/>
    <property type="match status" value="1"/>
</dbReference>
<name>A0ABU1F491_9RHOB</name>
<dbReference type="Pfam" id="PF13561">
    <property type="entry name" value="adh_short_C2"/>
    <property type="match status" value="1"/>
</dbReference>
<dbReference type="RefSeq" id="WP_310455931.1">
    <property type="nucleotide sequence ID" value="NZ_JAVKPH010000003.1"/>
</dbReference>
<reference evidence="2 3" key="1">
    <citation type="submission" date="2023-09" db="EMBL/GenBank/DDBJ databases">
        <title>Xinfangfangia sedmenti sp. nov., isolated the sedment.</title>
        <authorList>
            <person name="Xu L."/>
        </authorList>
    </citation>
    <scope>NUCLEOTIDE SEQUENCE [LARGE SCALE GENOMIC DNA]</scope>
    <source>
        <strain evidence="2 3">LG-4</strain>
    </source>
</reference>
<accession>A0ABU1F491</accession>
<dbReference type="Proteomes" id="UP001247754">
    <property type="component" value="Unassembled WGS sequence"/>
</dbReference>